<keyword evidence="4" id="KW-1185">Reference proteome</keyword>
<dbReference type="PANTHER" id="PTHR35606">
    <property type="entry name" value="CELLULOSE-BINDING FAMILY II PROTEIN"/>
    <property type="match status" value="1"/>
</dbReference>
<dbReference type="Proteomes" id="UP001632037">
    <property type="component" value="Unassembled WGS sequence"/>
</dbReference>
<dbReference type="AlphaFoldDB" id="A0ABD3FAG5"/>
<feature type="compositionally biased region" description="Low complexity" evidence="1">
    <location>
        <begin position="101"/>
        <end position="114"/>
    </location>
</feature>
<reference evidence="3 4" key="1">
    <citation type="submission" date="2024-09" db="EMBL/GenBank/DDBJ databases">
        <title>Genome sequencing and assembly of Phytophthora oleae, isolate VK10A, causative agent of rot of olive drupes.</title>
        <authorList>
            <person name="Conti Taguali S."/>
            <person name="Riolo M."/>
            <person name="La Spada F."/>
            <person name="Cacciola S.O."/>
            <person name="Dionisio G."/>
        </authorList>
    </citation>
    <scope>NUCLEOTIDE SEQUENCE [LARGE SCALE GENOMIC DNA]</scope>
    <source>
        <strain evidence="3 4">VK10A</strain>
    </source>
</reference>
<comment type="caution">
    <text evidence="3">The sequence shown here is derived from an EMBL/GenBank/DDBJ whole genome shotgun (WGS) entry which is preliminary data.</text>
</comment>
<evidence type="ECO:0008006" key="5">
    <source>
        <dbReference type="Google" id="ProtNLM"/>
    </source>
</evidence>
<feature type="compositionally biased region" description="Polar residues" evidence="1">
    <location>
        <begin position="257"/>
        <end position="268"/>
    </location>
</feature>
<sequence>MAPSRFQRTSAVLLAATLVASSSAIEFGGDNDITQTAGTVSPGGETETSSTGSYDSPNQWTQTASSSNNVPSAPSSPTSTGGSNAWTPPSSGTGDYSLECSGSSDGTTPTTDYSLECSGSDDTTEGSQPSVSTSTAGSSDLTPTATTAPTTSSESAVQTSTASSSNTAASGEYEESSPITSSTSSSNTATSATSSGTGDIVDQGSSQETQTSSTASSSNTAQSTESSSNTAQSTASSSTQEGSDSTSQTSTNSTSSGDHTTFGTVTSKSGECVIGNPNKYVSTADIDWIWTNRIGPDAPKRDANWNVMDNKNWIMDHIVANKGSLNYCVRWDSTEKLSKTVASKFQAMLERQYAAWNHWLIGYDCWPYNEIKVNIVGFAVKEASLLDWTDDSLGTITVGDLDSDGVPQCDQKCYRFYDNGAGSWSDTSSCKGEPFDISLWPKQGLEGGFGYDWGQEVNLDNMLSTIDQDQLVIVAHEIGHGFGLPDFYEDADKPNANWPTCIMMAGSSMTVTDSDGWMLRRVLEHLKPRYKF</sequence>
<organism evidence="3 4">
    <name type="scientific">Phytophthora oleae</name>
    <dbReference type="NCBI Taxonomy" id="2107226"/>
    <lineage>
        <taxon>Eukaryota</taxon>
        <taxon>Sar</taxon>
        <taxon>Stramenopiles</taxon>
        <taxon>Oomycota</taxon>
        <taxon>Peronosporomycetes</taxon>
        <taxon>Peronosporales</taxon>
        <taxon>Peronosporaceae</taxon>
        <taxon>Phytophthora</taxon>
    </lineage>
</organism>
<feature type="region of interest" description="Disordered" evidence="1">
    <location>
        <begin position="25"/>
        <end position="268"/>
    </location>
</feature>
<feature type="chain" id="PRO_5044749553" description="Neutral zinc metallopeptidase" evidence="2">
    <location>
        <begin position="25"/>
        <end position="532"/>
    </location>
</feature>
<feature type="compositionally biased region" description="Polar residues" evidence="1">
    <location>
        <begin position="125"/>
        <end position="141"/>
    </location>
</feature>
<evidence type="ECO:0000256" key="1">
    <source>
        <dbReference type="SAM" id="MobiDB-lite"/>
    </source>
</evidence>
<evidence type="ECO:0000313" key="4">
    <source>
        <dbReference type="Proteomes" id="UP001632037"/>
    </source>
</evidence>
<protein>
    <recommendedName>
        <fullName evidence="5">Neutral zinc metallopeptidase</fullName>
    </recommendedName>
</protein>
<feature type="compositionally biased region" description="Polar residues" evidence="1">
    <location>
        <begin position="46"/>
        <end position="62"/>
    </location>
</feature>
<keyword evidence="2" id="KW-0732">Signal</keyword>
<dbReference type="EMBL" id="JBIMZQ010000026">
    <property type="protein sequence ID" value="KAL3663888.1"/>
    <property type="molecule type" value="Genomic_DNA"/>
</dbReference>
<feature type="compositionally biased region" description="Low complexity" evidence="1">
    <location>
        <begin position="63"/>
        <end position="85"/>
    </location>
</feature>
<dbReference type="PANTHER" id="PTHR35606:SF4">
    <property type="entry name" value="CELLULOSE-BINDING FAMILY II PROTEIN"/>
    <property type="match status" value="1"/>
</dbReference>
<gene>
    <name evidence="3" type="ORF">V7S43_011299</name>
</gene>
<proteinExistence type="predicted"/>
<evidence type="ECO:0000256" key="2">
    <source>
        <dbReference type="SAM" id="SignalP"/>
    </source>
</evidence>
<name>A0ABD3FAG5_9STRA</name>
<evidence type="ECO:0000313" key="3">
    <source>
        <dbReference type="EMBL" id="KAL3663888.1"/>
    </source>
</evidence>
<feature type="signal peptide" evidence="2">
    <location>
        <begin position="1"/>
        <end position="24"/>
    </location>
</feature>
<feature type="compositionally biased region" description="Low complexity" evidence="1">
    <location>
        <begin position="142"/>
        <end position="256"/>
    </location>
</feature>
<accession>A0ABD3FAG5</accession>
<dbReference type="SUPFAM" id="SSF55486">
    <property type="entry name" value="Metalloproteases ('zincins'), catalytic domain"/>
    <property type="match status" value="1"/>
</dbReference>